<accession>A0AA87Z3K9</accession>
<dbReference type="GO" id="GO:0080043">
    <property type="term" value="F:quercetin 3-O-glucosyltransferase activity"/>
    <property type="evidence" value="ECO:0007669"/>
    <property type="project" value="TreeGrafter"/>
</dbReference>
<keyword evidence="2" id="KW-0808">Transferase</keyword>
<feature type="compositionally biased region" description="Basic and acidic residues" evidence="3">
    <location>
        <begin position="215"/>
        <end position="231"/>
    </location>
</feature>
<keyword evidence="5" id="KW-1185">Reference proteome</keyword>
<dbReference type="EMBL" id="BTGU01000001">
    <property type="protein sequence ID" value="GMN23565.1"/>
    <property type="molecule type" value="Genomic_DNA"/>
</dbReference>
<evidence type="ECO:0000256" key="3">
    <source>
        <dbReference type="SAM" id="MobiDB-lite"/>
    </source>
</evidence>
<protein>
    <submittedName>
        <fullName evidence="4">Uncharacterized protein</fullName>
    </submittedName>
</protein>
<organism evidence="4 5">
    <name type="scientific">Ficus carica</name>
    <name type="common">Common fig</name>
    <dbReference type="NCBI Taxonomy" id="3494"/>
    <lineage>
        <taxon>Eukaryota</taxon>
        <taxon>Viridiplantae</taxon>
        <taxon>Streptophyta</taxon>
        <taxon>Embryophyta</taxon>
        <taxon>Tracheophyta</taxon>
        <taxon>Spermatophyta</taxon>
        <taxon>Magnoliopsida</taxon>
        <taxon>eudicotyledons</taxon>
        <taxon>Gunneridae</taxon>
        <taxon>Pentapetalae</taxon>
        <taxon>rosids</taxon>
        <taxon>fabids</taxon>
        <taxon>Rosales</taxon>
        <taxon>Moraceae</taxon>
        <taxon>Ficeae</taxon>
        <taxon>Ficus</taxon>
    </lineage>
</organism>
<comment type="caution">
    <text evidence="4">The sequence shown here is derived from an EMBL/GenBank/DDBJ whole genome shotgun (WGS) entry which is preliminary data.</text>
</comment>
<keyword evidence="2" id="KW-0328">Glycosyltransferase</keyword>
<gene>
    <name evidence="4" type="ORF">TIFTF001_000166</name>
</gene>
<dbReference type="AlphaFoldDB" id="A0AA87Z3K9"/>
<dbReference type="Gene3D" id="3.40.50.2000">
    <property type="entry name" value="Glycogen Phosphorylase B"/>
    <property type="match status" value="1"/>
</dbReference>
<dbReference type="SUPFAM" id="SSF53756">
    <property type="entry name" value="UDP-Glycosyltransferase/glycogen phosphorylase"/>
    <property type="match status" value="1"/>
</dbReference>
<evidence type="ECO:0000256" key="1">
    <source>
        <dbReference type="ARBA" id="ARBA00009995"/>
    </source>
</evidence>
<name>A0AA87Z3K9_FICCA</name>
<evidence type="ECO:0000313" key="5">
    <source>
        <dbReference type="Proteomes" id="UP001187192"/>
    </source>
</evidence>
<reference evidence="4" key="1">
    <citation type="submission" date="2023-07" db="EMBL/GenBank/DDBJ databases">
        <title>draft genome sequence of fig (Ficus carica).</title>
        <authorList>
            <person name="Takahashi T."/>
            <person name="Nishimura K."/>
        </authorList>
    </citation>
    <scope>NUCLEOTIDE SEQUENCE</scope>
</reference>
<comment type="similarity">
    <text evidence="1">Belongs to the UDP-glycosyltransferase family.</text>
</comment>
<proteinExistence type="inferred from homology"/>
<evidence type="ECO:0000313" key="4">
    <source>
        <dbReference type="EMBL" id="GMN23565.1"/>
    </source>
</evidence>
<dbReference type="PANTHER" id="PTHR11926">
    <property type="entry name" value="GLUCOSYL/GLUCURONOSYL TRANSFERASES"/>
    <property type="match status" value="1"/>
</dbReference>
<sequence length="272" mass="30257">MDPQKNGPTVSCHVVAVPFPGPGHINPMMCLCELLVLRRKHDLLVTFVVTEEWFSFIGSDPKSENVRFAKIPNVIPSEIGRGVDQPAFYEAVLRNMRAPLEDLLDRLDTPANDIVADTYLLLSADVGIRRNVPVASLWTSSAMVYSVFHHFDLLIQNQHFPINLKDSPHPPPLSLSPLPLPVSLFSPFNHCRRRPQPQTETGDAGIATPGRNRHAACDGERETRSRRESRSCRRRKSSRSLRPSIAGSARNRDGLGILRSNCNKPPPSPPLS</sequence>
<dbReference type="PANTHER" id="PTHR11926:SF1494">
    <property type="entry name" value="FLAVONOL 3-O-GLUCOSYLTRANSFERASE UGT76E12-RELATED"/>
    <property type="match status" value="1"/>
</dbReference>
<dbReference type="Proteomes" id="UP001187192">
    <property type="component" value="Unassembled WGS sequence"/>
</dbReference>
<dbReference type="GO" id="GO:0080044">
    <property type="term" value="F:quercetin 7-O-glucosyltransferase activity"/>
    <property type="evidence" value="ECO:0007669"/>
    <property type="project" value="TreeGrafter"/>
</dbReference>
<feature type="region of interest" description="Disordered" evidence="3">
    <location>
        <begin position="189"/>
        <end position="272"/>
    </location>
</feature>
<evidence type="ECO:0000256" key="2">
    <source>
        <dbReference type="ARBA" id="ARBA00022676"/>
    </source>
</evidence>